<evidence type="ECO:0000259" key="5">
    <source>
        <dbReference type="PROSITE" id="PS50977"/>
    </source>
</evidence>
<dbReference type="Proteomes" id="UP001428817">
    <property type="component" value="Unassembled WGS sequence"/>
</dbReference>
<dbReference type="InterPro" id="IPR009057">
    <property type="entry name" value="Homeodomain-like_sf"/>
</dbReference>
<evidence type="ECO:0000256" key="2">
    <source>
        <dbReference type="ARBA" id="ARBA00023125"/>
    </source>
</evidence>
<evidence type="ECO:0000313" key="7">
    <source>
        <dbReference type="Proteomes" id="UP001428817"/>
    </source>
</evidence>
<dbReference type="EMBL" id="BAABJP010000010">
    <property type="protein sequence ID" value="GAA5155684.1"/>
    <property type="molecule type" value="Genomic_DNA"/>
</dbReference>
<evidence type="ECO:0000256" key="1">
    <source>
        <dbReference type="ARBA" id="ARBA00023015"/>
    </source>
</evidence>
<name>A0ABP9Q3A0_9PSEU</name>
<accession>A0ABP9Q3A0</accession>
<dbReference type="InterPro" id="IPR036271">
    <property type="entry name" value="Tet_transcr_reg_TetR-rel_C_sf"/>
</dbReference>
<proteinExistence type="predicted"/>
<keyword evidence="1" id="KW-0805">Transcription regulation</keyword>
<dbReference type="Pfam" id="PF16859">
    <property type="entry name" value="TetR_C_11"/>
    <property type="match status" value="1"/>
</dbReference>
<keyword evidence="2 4" id="KW-0238">DNA-binding</keyword>
<evidence type="ECO:0000256" key="3">
    <source>
        <dbReference type="ARBA" id="ARBA00023163"/>
    </source>
</evidence>
<protein>
    <submittedName>
        <fullName evidence="6">TetR/AcrR family transcriptional regulator</fullName>
    </submittedName>
</protein>
<dbReference type="Pfam" id="PF00440">
    <property type="entry name" value="TetR_N"/>
    <property type="match status" value="1"/>
</dbReference>
<evidence type="ECO:0000256" key="4">
    <source>
        <dbReference type="PROSITE-ProRule" id="PRU00335"/>
    </source>
</evidence>
<gene>
    <name evidence="6" type="ORF">GCM10023321_29650</name>
</gene>
<dbReference type="PANTHER" id="PTHR30055:SF225">
    <property type="entry name" value="TRANSCRIPTIONAL REGULATORY PROTEIN-RELATED"/>
    <property type="match status" value="1"/>
</dbReference>
<dbReference type="InterPro" id="IPR001647">
    <property type="entry name" value="HTH_TetR"/>
</dbReference>
<reference evidence="7" key="1">
    <citation type="journal article" date="2019" name="Int. J. Syst. Evol. Microbiol.">
        <title>The Global Catalogue of Microorganisms (GCM) 10K type strain sequencing project: providing services to taxonomists for standard genome sequencing and annotation.</title>
        <authorList>
            <consortium name="The Broad Institute Genomics Platform"/>
            <consortium name="The Broad Institute Genome Sequencing Center for Infectious Disease"/>
            <person name="Wu L."/>
            <person name="Ma J."/>
        </authorList>
    </citation>
    <scope>NUCLEOTIDE SEQUENCE [LARGE SCALE GENOMIC DNA]</scope>
    <source>
        <strain evidence="7">JCM 18303</strain>
    </source>
</reference>
<sequence>MTIQREQDERALGACAIFQDHRKGPRRRGEALNSAIFEATRAELTEVGYAELTMKGVARRARASKGSLYRRWPSRAELVVDAIADGEPDLPEMPDTGFVREDIHGFLCGSATKLAGPRGEAIRGLMADTIRDEELSRVVRHRFVEPSTQHMLEMMRRGVVRGEVRPGALTPMVASVGPQMLHMHFMLHGAVDQTLVTELVDSVVMPLIRAEPQ</sequence>
<dbReference type="InterPro" id="IPR050109">
    <property type="entry name" value="HTH-type_TetR-like_transc_reg"/>
</dbReference>
<evidence type="ECO:0000313" key="6">
    <source>
        <dbReference type="EMBL" id="GAA5155684.1"/>
    </source>
</evidence>
<dbReference type="PANTHER" id="PTHR30055">
    <property type="entry name" value="HTH-TYPE TRANSCRIPTIONAL REGULATOR RUTR"/>
    <property type="match status" value="1"/>
</dbReference>
<comment type="caution">
    <text evidence="6">The sequence shown here is derived from an EMBL/GenBank/DDBJ whole genome shotgun (WGS) entry which is preliminary data.</text>
</comment>
<keyword evidence="7" id="KW-1185">Reference proteome</keyword>
<dbReference type="InterPro" id="IPR011075">
    <property type="entry name" value="TetR_C"/>
</dbReference>
<dbReference type="PROSITE" id="PS50977">
    <property type="entry name" value="HTH_TETR_2"/>
    <property type="match status" value="1"/>
</dbReference>
<dbReference type="Gene3D" id="1.10.357.10">
    <property type="entry name" value="Tetracycline Repressor, domain 2"/>
    <property type="match status" value="1"/>
</dbReference>
<dbReference type="SUPFAM" id="SSF48498">
    <property type="entry name" value="Tetracyclin repressor-like, C-terminal domain"/>
    <property type="match status" value="1"/>
</dbReference>
<dbReference type="Gene3D" id="1.10.10.60">
    <property type="entry name" value="Homeodomain-like"/>
    <property type="match status" value="1"/>
</dbReference>
<dbReference type="SUPFAM" id="SSF46689">
    <property type="entry name" value="Homeodomain-like"/>
    <property type="match status" value="1"/>
</dbReference>
<keyword evidence="3" id="KW-0804">Transcription</keyword>
<organism evidence="6 7">
    <name type="scientific">Pseudonocardia eucalypti</name>
    <dbReference type="NCBI Taxonomy" id="648755"/>
    <lineage>
        <taxon>Bacteria</taxon>
        <taxon>Bacillati</taxon>
        <taxon>Actinomycetota</taxon>
        <taxon>Actinomycetes</taxon>
        <taxon>Pseudonocardiales</taxon>
        <taxon>Pseudonocardiaceae</taxon>
        <taxon>Pseudonocardia</taxon>
    </lineage>
</organism>
<feature type="DNA-binding region" description="H-T-H motif" evidence="4">
    <location>
        <begin position="53"/>
        <end position="72"/>
    </location>
</feature>
<dbReference type="RefSeq" id="WP_221498485.1">
    <property type="nucleotide sequence ID" value="NZ_BAABJP010000010.1"/>
</dbReference>
<feature type="domain" description="HTH tetR-type" evidence="5">
    <location>
        <begin position="30"/>
        <end position="90"/>
    </location>
</feature>